<dbReference type="PROSITE" id="PS51155">
    <property type="entry name" value="CHIT_BIND_RR_2"/>
    <property type="match status" value="1"/>
</dbReference>
<feature type="signal peptide" evidence="2">
    <location>
        <begin position="1"/>
        <end position="18"/>
    </location>
</feature>
<keyword evidence="1" id="KW-0193">Cuticle</keyword>
<proteinExistence type="predicted"/>
<protein>
    <submittedName>
        <fullName evidence="3">CLUMA_CG017615, isoform A</fullName>
    </submittedName>
</protein>
<gene>
    <name evidence="3" type="ORF">CLUMA_CG017615</name>
</gene>
<evidence type="ECO:0000313" key="4">
    <source>
        <dbReference type="Proteomes" id="UP000183832"/>
    </source>
</evidence>
<keyword evidence="2" id="KW-0732">Signal</keyword>
<dbReference type="Proteomes" id="UP000183832">
    <property type="component" value="Unassembled WGS sequence"/>
</dbReference>
<sequence length="129" mass="14588">MKGILLIVIVAAVNCALSEDEKRKHDWQIWKYHYKHLPNGGYKYEYYTYDYKHGKETGGFETIGDKQVFVVEGYCTYVANGNTYITVRYRADDKGFHPTISNNYNGGFGSSAPSMTDISDHARLSLVGG</sequence>
<dbReference type="EMBL" id="CVRI01000063">
    <property type="protein sequence ID" value="CRL04542.1"/>
    <property type="molecule type" value="Genomic_DNA"/>
</dbReference>
<evidence type="ECO:0000256" key="2">
    <source>
        <dbReference type="SAM" id="SignalP"/>
    </source>
</evidence>
<reference evidence="3 4" key="1">
    <citation type="submission" date="2015-04" db="EMBL/GenBank/DDBJ databases">
        <authorList>
            <person name="Syromyatnikov M.Y."/>
            <person name="Popov V.N."/>
        </authorList>
    </citation>
    <scope>NUCLEOTIDE SEQUENCE [LARGE SCALE GENOMIC DNA]</scope>
</reference>
<evidence type="ECO:0000313" key="3">
    <source>
        <dbReference type="EMBL" id="CRL04542.1"/>
    </source>
</evidence>
<keyword evidence="4" id="KW-1185">Reference proteome</keyword>
<evidence type="ECO:0000256" key="1">
    <source>
        <dbReference type="PROSITE-ProRule" id="PRU00497"/>
    </source>
</evidence>
<dbReference type="InterPro" id="IPR000618">
    <property type="entry name" value="Insect_cuticle"/>
</dbReference>
<dbReference type="AlphaFoldDB" id="A0A1J1IZE6"/>
<name>A0A1J1IZE6_9DIPT</name>
<accession>A0A1J1IZE6</accession>
<feature type="chain" id="PRO_5012814297" evidence="2">
    <location>
        <begin position="19"/>
        <end position="129"/>
    </location>
</feature>
<organism evidence="3 4">
    <name type="scientific">Clunio marinus</name>
    <dbReference type="NCBI Taxonomy" id="568069"/>
    <lineage>
        <taxon>Eukaryota</taxon>
        <taxon>Metazoa</taxon>
        <taxon>Ecdysozoa</taxon>
        <taxon>Arthropoda</taxon>
        <taxon>Hexapoda</taxon>
        <taxon>Insecta</taxon>
        <taxon>Pterygota</taxon>
        <taxon>Neoptera</taxon>
        <taxon>Endopterygota</taxon>
        <taxon>Diptera</taxon>
        <taxon>Nematocera</taxon>
        <taxon>Chironomoidea</taxon>
        <taxon>Chironomidae</taxon>
        <taxon>Clunio</taxon>
    </lineage>
</organism>
<dbReference type="Pfam" id="PF00379">
    <property type="entry name" value="Chitin_bind_4"/>
    <property type="match status" value="1"/>
</dbReference>
<dbReference type="GO" id="GO:0042302">
    <property type="term" value="F:structural constituent of cuticle"/>
    <property type="evidence" value="ECO:0007669"/>
    <property type="project" value="UniProtKB-UniRule"/>
</dbReference>